<evidence type="ECO:0000313" key="8">
    <source>
        <dbReference type="EMBL" id="MFD0986893.1"/>
    </source>
</evidence>
<dbReference type="Pfam" id="PF03741">
    <property type="entry name" value="TerC"/>
    <property type="match status" value="1"/>
</dbReference>
<feature type="transmembrane region" description="Helical" evidence="7">
    <location>
        <begin position="256"/>
        <end position="276"/>
    </location>
</feature>
<dbReference type="InterPro" id="IPR022369">
    <property type="entry name" value="Integral_membrane_TerC_rswitch"/>
</dbReference>
<dbReference type="PANTHER" id="PTHR30238:SF0">
    <property type="entry name" value="THYLAKOID MEMBRANE PROTEIN TERC, CHLOROPLASTIC"/>
    <property type="match status" value="1"/>
</dbReference>
<feature type="transmembrane region" description="Helical" evidence="7">
    <location>
        <begin position="103"/>
        <end position="123"/>
    </location>
</feature>
<evidence type="ECO:0000256" key="7">
    <source>
        <dbReference type="SAM" id="Phobius"/>
    </source>
</evidence>
<name>A0ABW3J9C9_9HYPH</name>
<evidence type="ECO:0000256" key="5">
    <source>
        <dbReference type="ARBA" id="ARBA00023136"/>
    </source>
</evidence>
<proteinExistence type="inferred from homology"/>
<feature type="transmembrane region" description="Helical" evidence="7">
    <location>
        <begin position="38"/>
        <end position="59"/>
    </location>
</feature>
<evidence type="ECO:0000256" key="1">
    <source>
        <dbReference type="ARBA" id="ARBA00004141"/>
    </source>
</evidence>
<dbReference type="RefSeq" id="WP_379087858.1">
    <property type="nucleotide sequence ID" value="NZ_JBHTJO010000001.1"/>
</dbReference>
<gene>
    <name evidence="8" type="ORF">ACFQ2F_07250</name>
</gene>
<feature type="compositionally biased region" description="Basic and acidic residues" evidence="6">
    <location>
        <begin position="331"/>
        <end position="341"/>
    </location>
</feature>
<feature type="transmembrane region" description="Helical" evidence="7">
    <location>
        <begin position="129"/>
        <end position="149"/>
    </location>
</feature>
<feature type="transmembrane region" description="Helical" evidence="7">
    <location>
        <begin position="282"/>
        <end position="302"/>
    </location>
</feature>
<dbReference type="EMBL" id="JBHTJO010000001">
    <property type="protein sequence ID" value="MFD0986893.1"/>
    <property type="molecule type" value="Genomic_DNA"/>
</dbReference>
<keyword evidence="4 7" id="KW-1133">Transmembrane helix</keyword>
<feature type="transmembrane region" description="Helical" evidence="7">
    <location>
        <begin position="6"/>
        <end position="26"/>
    </location>
</feature>
<keyword evidence="3 7" id="KW-0812">Transmembrane</keyword>
<comment type="similarity">
    <text evidence="2">Belongs to the TerC family.</text>
</comment>
<dbReference type="NCBIfam" id="TIGR03718">
    <property type="entry name" value="R_switched_Alx"/>
    <property type="match status" value="1"/>
</dbReference>
<reference evidence="9" key="1">
    <citation type="journal article" date="2019" name="Int. J. Syst. Evol. Microbiol.">
        <title>The Global Catalogue of Microorganisms (GCM) 10K type strain sequencing project: providing services to taxonomists for standard genome sequencing and annotation.</title>
        <authorList>
            <consortium name="The Broad Institute Genomics Platform"/>
            <consortium name="The Broad Institute Genome Sequencing Center for Infectious Disease"/>
            <person name="Wu L."/>
            <person name="Ma J."/>
        </authorList>
    </citation>
    <scope>NUCLEOTIDE SEQUENCE [LARGE SCALE GENOMIC DNA]</scope>
    <source>
        <strain evidence="9">CCUG 61697</strain>
    </source>
</reference>
<feature type="region of interest" description="Disordered" evidence="6">
    <location>
        <begin position="313"/>
        <end position="341"/>
    </location>
</feature>
<accession>A0ABW3J9C9</accession>
<evidence type="ECO:0000256" key="4">
    <source>
        <dbReference type="ARBA" id="ARBA00022989"/>
    </source>
</evidence>
<evidence type="ECO:0000256" key="6">
    <source>
        <dbReference type="SAM" id="MobiDB-lite"/>
    </source>
</evidence>
<feature type="transmembrane region" description="Helical" evidence="7">
    <location>
        <begin position="79"/>
        <end position="96"/>
    </location>
</feature>
<organism evidence="8 9">
    <name type="scientific">Methyloligella solikamskensis</name>
    <dbReference type="NCBI Taxonomy" id="1177756"/>
    <lineage>
        <taxon>Bacteria</taxon>
        <taxon>Pseudomonadati</taxon>
        <taxon>Pseudomonadota</taxon>
        <taxon>Alphaproteobacteria</taxon>
        <taxon>Hyphomicrobiales</taxon>
        <taxon>Hyphomicrobiaceae</taxon>
        <taxon>Methyloligella</taxon>
    </lineage>
</organism>
<comment type="caution">
    <text evidence="8">The sequence shown here is derived from an EMBL/GenBank/DDBJ whole genome shotgun (WGS) entry which is preliminary data.</text>
</comment>
<sequence length="341" mass="38331">MESSIWLWIAFNIFVLALLAFDLGVLHRKEREIKVAEAMKLSLMYIVLALIFGAGLFWLRGHQDGIDFLTGYFIEKSLSVDNIFVIVLIFSYFQVPPQHQHRVLFWGILGALVMRGILIFAGVKLIHEFAWMALIFGAFLIVTGVKMLVVADEKPDLEDNIIVKAVRSRFRLTDRFHGKHFFVRQEGALYVTPLFLVLVLIEVTDLIFAVDSIPAIIAITTDPFIVYTSNVFAILGLRALYFALAGIVPRFVYLKYGLSLVLLVIGFKMIANYLYGGKFIPTEWALLMTVILIGGSIILSLIKTRGQLSEGETLPTGWIPGSGVKEEDEAESAKQKQPDEK</sequence>
<feature type="transmembrane region" description="Helical" evidence="7">
    <location>
        <begin position="194"/>
        <end position="218"/>
    </location>
</feature>
<feature type="transmembrane region" description="Helical" evidence="7">
    <location>
        <begin position="224"/>
        <end position="244"/>
    </location>
</feature>
<dbReference type="InterPro" id="IPR005496">
    <property type="entry name" value="Integral_membrane_TerC"/>
</dbReference>
<keyword evidence="5 7" id="KW-0472">Membrane</keyword>
<dbReference type="PANTHER" id="PTHR30238">
    <property type="entry name" value="MEMBRANE BOUND PREDICTED REDOX MODULATOR"/>
    <property type="match status" value="1"/>
</dbReference>
<evidence type="ECO:0000313" key="9">
    <source>
        <dbReference type="Proteomes" id="UP001597102"/>
    </source>
</evidence>
<keyword evidence="9" id="KW-1185">Reference proteome</keyword>
<evidence type="ECO:0000256" key="2">
    <source>
        <dbReference type="ARBA" id="ARBA00007511"/>
    </source>
</evidence>
<dbReference type="Proteomes" id="UP001597102">
    <property type="component" value="Unassembled WGS sequence"/>
</dbReference>
<protein>
    <submittedName>
        <fullName evidence="8">TerC family protein</fullName>
    </submittedName>
</protein>
<evidence type="ECO:0000256" key="3">
    <source>
        <dbReference type="ARBA" id="ARBA00022692"/>
    </source>
</evidence>
<comment type="subcellular location">
    <subcellularLocation>
        <location evidence="1">Membrane</location>
        <topology evidence="1">Multi-pass membrane protein</topology>
    </subcellularLocation>
</comment>